<sequence length="105" mass="11949">MVLIVPEWARYGTVFTIKLSLLYFVFNSRDRFVELPEPFRCNAGLCTQPKTLTNAPDQQQQLQQLLLLLIEARSSVQLHRTGGGLQFTESEPEPPPSFACHFAVR</sequence>
<protein>
    <submittedName>
        <fullName evidence="1 2">Uncharacterized protein</fullName>
    </submittedName>
</protein>
<reference evidence="2" key="2">
    <citation type="submission" date="2020-05" db="UniProtKB">
        <authorList>
            <consortium name="EnsemblMetazoa"/>
        </authorList>
    </citation>
    <scope>IDENTIFICATION</scope>
</reference>
<dbReference type="EnsemblMetazoa" id="ASIC016494-RA">
    <property type="protein sequence ID" value="ASIC016494-PA"/>
    <property type="gene ID" value="ASIC016494"/>
</dbReference>
<name>A0A084WDS9_ANOSI</name>
<evidence type="ECO:0000313" key="1">
    <source>
        <dbReference type="EMBL" id="KFB48373.1"/>
    </source>
</evidence>
<gene>
    <name evidence="1" type="ORF">ZHAS_00016494</name>
</gene>
<keyword evidence="3" id="KW-1185">Reference proteome</keyword>
<evidence type="ECO:0000313" key="3">
    <source>
        <dbReference type="Proteomes" id="UP000030765"/>
    </source>
</evidence>
<dbReference type="Proteomes" id="UP000030765">
    <property type="component" value="Unassembled WGS sequence"/>
</dbReference>
<dbReference type="VEuPathDB" id="VectorBase:ASIC016494"/>
<dbReference type="EMBL" id="ATLV01023057">
    <property type="status" value="NOT_ANNOTATED_CDS"/>
    <property type="molecule type" value="Genomic_DNA"/>
</dbReference>
<dbReference type="AlphaFoldDB" id="A0A084WDS9"/>
<proteinExistence type="predicted"/>
<organism evidence="1">
    <name type="scientific">Anopheles sinensis</name>
    <name type="common">Mosquito</name>
    <dbReference type="NCBI Taxonomy" id="74873"/>
    <lineage>
        <taxon>Eukaryota</taxon>
        <taxon>Metazoa</taxon>
        <taxon>Ecdysozoa</taxon>
        <taxon>Arthropoda</taxon>
        <taxon>Hexapoda</taxon>
        <taxon>Insecta</taxon>
        <taxon>Pterygota</taxon>
        <taxon>Neoptera</taxon>
        <taxon>Endopterygota</taxon>
        <taxon>Diptera</taxon>
        <taxon>Nematocera</taxon>
        <taxon>Culicoidea</taxon>
        <taxon>Culicidae</taxon>
        <taxon>Anophelinae</taxon>
        <taxon>Anopheles</taxon>
    </lineage>
</organism>
<accession>A0A084WDS9</accession>
<reference evidence="1 3" key="1">
    <citation type="journal article" date="2014" name="BMC Genomics">
        <title>Genome sequence of Anopheles sinensis provides insight into genetics basis of mosquito competence for malaria parasites.</title>
        <authorList>
            <person name="Zhou D."/>
            <person name="Zhang D."/>
            <person name="Ding G."/>
            <person name="Shi L."/>
            <person name="Hou Q."/>
            <person name="Ye Y."/>
            <person name="Xu Y."/>
            <person name="Zhou H."/>
            <person name="Xiong C."/>
            <person name="Li S."/>
            <person name="Yu J."/>
            <person name="Hong S."/>
            <person name="Yu X."/>
            <person name="Zou P."/>
            <person name="Chen C."/>
            <person name="Chang X."/>
            <person name="Wang W."/>
            <person name="Lv Y."/>
            <person name="Sun Y."/>
            <person name="Ma L."/>
            <person name="Shen B."/>
            <person name="Zhu C."/>
        </authorList>
    </citation>
    <scope>NUCLEOTIDE SEQUENCE [LARGE SCALE GENOMIC DNA]</scope>
</reference>
<dbReference type="EMBL" id="KE525340">
    <property type="protein sequence ID" value="KFB48373.1"/>
    <property type="molecule type" value="Genomic_DNA"/>
</dbReference>
<evidence type="ECO:0000313" key="2">
    <source>
        <dbReference type="EnsemblMetazoa" id="ASIC016494-PA"/>
    </source>
</evidence>